<organism evidence="2 3">
    <name type="scientific">Pseudalkalibacillus berkeleyi</name>
    <dbReference type="NCBI Taxonomy" id="1069813"/>
    <lineage>
        <taxon>Bacteria</taxon>
        <taxon>Bacillati</taxon>
        <taxon>Bacillota</taxon>
        <taxon>Bacilli</taxon>
        <taxon>Bacillales</taxon>
        <taxon>Fictibacillaceae</taxon>
        <taxon>Pseudalkalibacillus</taxon>
    </lineage>
</organism>
<dbReference type="Proteomes" id="UP001649381">
    <property type="component" value="Unassembled WGS sequence"/>
</dbReference>
<comment type="caution">
    <text evidence="2">The sequence shown here is derived from an EMBL/GenBank/DDBJ whole genome shotgun (WGS) entry which is preliminary data.</text>
</comment>
<dbReference type="Gene3D" id="3.10.180.10">
    <property type="entry name" value="2,3-Dihydroxybiphenyl 1,2-Dioxygenase, domain 1"/>
    <property type="match status" value="1"/>
</dbReference>
<dbReference type="EMBL" id="JAKIJS010000001">
    <property type="protein sequence ID" value="MCF6136350.1"/>
    <property type="molecule type" value="Genomic_DNA"/>
</dbReference>
<sequence length="128" mass="14349">MKITKSPINRVGTPFIHVKDLQKTSTWYAGLLGKEVPSVNPEHPVHYFELEGGGGLLLDDDRNNAPGTEASIMLHTDNIDEAYGFVKEKGGEIVREIERHPDVSFFNFKDPDGNVLMICEQHENSNRS</sequence>
<evidence type="ECO:0000313" key="3">
    <source>
        <dbReference type="Proteomes" id="UP001649381"/>
    </source>
</evidence>
<dbReference type="PROSITE" id="PS51819">
    <property type="entry name" value="VOC"/>
    <property type="match status" value="1"/>
</dbReference>
<gene>
    <name evidence="2" type="ORF">L2716_01325</name>
</gene>
<name>A0ABS9GXD1_9BACL</name>
<evidence type="ECO:0000259" key="1">
    <source>
        <dbReference type="PROSITE" id="PS51819"/>
    </source>
</evidence>
<keyword evidence="3" id="KW-1185">Reference proteome</keyword>
<reference evidence="2 3" key="1">
    <citation type="submission" date="2022-01" db="EMBL/GenBank/DDBJ databases">
        <title>Alkalihalobacillus sp. EGI L200015, a novel bacterium isolated from a salt lake sediment.</title>
        <authorList>
            <person name="Gao L."/>
            <person name="Fang B.-Z."/>
            <person name="Li W.-J."/>
        </authorList>
    </citation>
    <scope>NUCLEOTIDE SEQUENCE [LARGE SCALE GENOMIC DNA]</scope>
    <source>
        <strain evidence="2 3">KCTC 12718</strain>
    </source>
</reference>
<evidence type="ECO:0000313" key="2">
    <source>
        <dbReference type="EMBL" id="MCF6136350.1"/>
    </source>
</evidence>
<dbReference type="SUPFAM" id="SSF54593">
    <property type="entry name" value="Glyoxalase/Bleomycin resistance protein/Dihydroxybiphenyl dioxygenase"/>
    <property type="match status" value="1"/>
</dbReference>
<dbReference type="InterPro" id="IPR037523">
    <property type="entry name" value="VOC_core"/>
</dbReference>
<dbReference type="InterPro" id="IPR029068">
    <property type="entry name" value="Glyas_Bleomycin-R_OHBP_Dase"/>
</dbReference>
<proteinExistence type="predicted"/>
<accession>A0ABS9GXD1</accession>
<protein>
    <submittedName>
        <fullName evidence="2">VOC family protein</fullName>
    </submittedName>
</protein>
<dbReference type="Pfam" id="PF00903">
    <property type="entry name" value="Glyoxalase"/>
    <property type="match status" value="1"/>
</dbReference>
<dbReference type="RefSeq" id="WP_236330895.1">
    <property type="nucleotide sequence ID" value="NZ_JAKIJS010000001.1"/>
</dbReference>
<dbReference type="InterPro" id="IPR004360">
    <property type="entry name" value="Glyas_Fos-R_dOase_dom"/>
</dbReference>
<feature type="domain" description="VOC" evidence="1">
    <location>
        <begin position="7"/>
        <end position="121"/>
    </location>
</feature>